<feature type="domain" description="SsuA/THI5-like" evidence="2">
    <location>
        <begin position="60"/>
        <end position="261"/>
    </location>
</feature>
<dbReference type="RefSeq" id="WP_345638981.1">
    <property type="nucleotide sequence ID" value="NZ_BAABJQ010000049.1"/>
</dbReference>
<dbReference type="Gene3D" id="3.40.190.10">
    <property type="entry name" value="Periplasmic binding protein-like II"/>
    <property type="match status" value="2"/>
</dbReference>
<name>A0ABP9SUC8_9ACTN</name>
<evidence type="ECO:0000256" key="1">
    <source>
        <dbReference type="SAM" id="SignalP"/>
    </source>
</evidence>
<dbReference type="InterPro" id="IPR015168">
    <property type="entry name" value="SsuA/THI5"/>
</dbReference>
<dbReference type="PROSITE" id="PS51257">
    <property type="entry name" value="PROKAR_LIPOPROTEIN"/>
    <property type="match status" value="1"/>
</dbReference>
<feature type="signal peptide" evidence="1">
    <location>
        <begin position="1"/>
        <end position="29"/>
    </location>
</feature>
<evidence type="ECO:0000313" key="4">
    <source>
        <dbReference type="Proteomes" id="UP001501570"/>
    </source>
</evidence>
<dbReference type="PANTHER" id="PTHR31528">
    <property type="entry name" value="4-AMINO-5-HYDROXYMETHYL-2-METHYLPYRIMIDINE PHOSPHATE SYNTHASE THI11-RELATED"/>
    <property type="match status" value="1"/>
</dbReference>
<accession>A0ABP9SUC8</accession>
<sequence length="329" mass="34768">MPTRRLLLTTGASAAALALTGACHGSSPAASRSTGPPVKRRVLTVFGVNAREEYWQVPIARGYFRDAGFDVTVLPGQPADYNVTTLAAGQADYAVLEYASALFLSEKYQRGFRIVAAVHQSTTLAMVSVGDAVRQPADLIGRTVATAAGAATQTLFPTYARLAGIDPKRVKITNANTIQLPLMLKSGQVSAIGESSLDALSMVVPGKPTNVLPYNRYLSDLYGSVIIAPTDHVNSRPDELRRFLGALMKGLRDAVTNPEAAGGFIHSAVNTDAADLSARTMAALKPFVFSGRLDEAKVARGIALLRASGLIKTDPSPTDVARFDLVPGE</sequence>
<dbReference type="InterPro" id="IPR027939">
    <property type="entry name" value="NMT1/THI5"/>
</dbReference>
<dbReference type="InterPro" id="IPR006311">
    <property type="entry name" value="TAT_signal"/>
</dbReference>
<gene>
    <name evidence="3" type="ORF">GCM10023322_81040</name>
</gene>
<dbReference type="Proteomes" id="UP001501570">
    <property type="component" value="Unassembled WGS sequence"/>
</dbReference>
<reference evidence="4" key="1">
    <citation type="journal article" date="2019" name="Int. J. Syst. Evol. Microbiol.">
        <title>The Global Catalogue of Microorganisms (GCM) 10K type strain sequencing project: providing services to taxonomists for standard genome sequencing and annotation.</title>
        <authorList>
            <consortium name="The Broad Institute Genomics Platform"/>
            <consortium name="The Broad Institute Genome Sequencing Center for Infectious Disease"/>
            <person name="Wu L."/>
            <person name="Ma J."/>
        </authorList>
    </citation>
    <scope>NUCLEOTIDE SEQUENCE [LARGE SCALE GENOMIC DNA]</scope>
    <source>
        <strain evidence="4">JCM 18304</strain>
    </source>
</reference>
<dbReference type="Pfam" id="PF09084">
    <property type="entry name" value="NMT1"/>
    <property type="match status" value="1"/>
</dbReference>
<keyword evidence="4" id="KW-1185">Reference proteome</keyword>
<keyword evidence="1" id="KW-0732">Signal</keyword>
<evidence type="ECO:0000313" key="3">
    <source>
        <dbReference type="EMBL" id="GAA5201307.1"/>
    </source>
</evidence>
<comment type="caution">
    <text evidence="3">The sequence shown here is derived from an EMBL/GenBank/DDBJ whole genome shotgun (WGS) entry which is preliminary data.</text>
</comment>
<dbReference type="PANTHER" id="PTHR31528:SF15">
    <property type="entry name" value="RIBOFLAVIN-BINDING PROTEIN RIBY"/>
    <property type="match status" value="1"/>
</dbReference>
<proteinExistence type="predicted"/>
<protein>
    <submittedName>
        <fullName evidence="3">ABC transporter substrate-binding protein</fullName>
    </submittedName>
</protein>
<feature type="chain" id="PRO_5046179378" evidence="1">
    <location>
        <begin position="30"/>
        <end position="329"/>
    </location>
</feature>
<organism evidence="3 4">
    <name type="scientific">Rugosimonospora acidiphila</name>
    <dbReference type="NCBI Taxonomy" id="556531"/>
    <lineage>
        <taxon>Bacteria</taxon>
        <taxon>Bacillati</taxon>
        <taxon>Actinomycetota</taxon>
        <taxon>Actinomycetes</taxon>
        <taxon>Micromonosporales</taxon>
        <taxon>Micromonosporaceae</taxon>
        <taxon>Rugosimonospora</taxon>
    </lineage>
</organism>
<evidence type="ECO:0000259" key="2">
    <source>
        <dbReference type="Pfam" id="PF09084"/>
    </source>
</evidence>
<dbReference type="SUPFAM" id="SSF53850">
    <property type="entry name" value="Periplasmic binding protein-like II"/>
    <property type="match status" value="1"/>
</dbReference>
<dbReference type="PROSITE" id="PS51318">
    <property type="entry name" value="TAT"/>
    <property type="match status" value="1"/>
</dbReference>
<dbReference type="EMBL" id="BAABJQ010000049">
    <property type="protein sequence ID" value="GAA5201307.1"/>
    <property type="molecule type" value="Genomic_DNA"/>
</dbReference>